<organism evidence="2 3">
    <name type="scientific">Tritrichomonas foetus</name>
    <dbReference type="NCBI Taxonomy" id="1144522"/>
    <lineage>
        <taxon>Eukaryota</taxon>
        <taxon>Metamonada</taxon>
        <taxon>Parabasalia</taxon>
        <taxon>Tritrichomonadida</taxon>
        <taxon>Tritrichomonadidae</taxon>
        <taxon>Tritrichomonas</taxon>
    </lineage>
</organism>
<dbReference type="EMBL" id="MLAK01001022">
    <property type="protein sequence ID" value="OHS99145.1"/>
    <property type="molecule type" value="Genomic_DNA"/>
</dbReference>
<keyword evidence="3" id="KW-1185">Reference proteome</keyword>
<evidence type="ECO:0000256" key="1">
    <source>
        <dbReference type="SAM" id="MobiDB-lite"/>
    </source>
</evidence>
<reference evidence="2" key="1">
    <citation type="submission" date="2016-10" db="EMBL/GenBank/DDBJ databases">
        <authorList>
            <person name="Benchimol M."/>
            <person name="Almeida L.G."/>
            <person name="Vasconcelos A.T."/>
            <person name="Perreira-Neves A."/>
            <person name="Rosa I.A."/>
            <person name="Tasca T."/>
            <person name="Bogo M.R."/>
            <person name="de Souza W."/>
        </authorList>
    </citation>
    <scope>NUCLEOTIDE SEQUENCE [LARGE SCALE GENOMIC DNA]</scope>
    <source>
        <strain evidence="2">K</strain>
    </source>
</reference>
<dbReference type="GeneID" id="94844401"/>
<evidence type="ECO:0000313" key="2">
    <source>
        <dbReference type="EMBL" id="OHS99145.1"/>
    </source>
</evidence>
<evidence type="ECO:0000313" key="3">
    <source>
        <dbReference type="Proteomes" id="UP000179807"/>
    </source>
</evidence>
<accession>A0A1J4JKI7</accession>
<feature type="compositionally biased region" description="Basic residues" evidence="1">
    <location>
        <begin position="442"/>
        <end position="452"/>
    </location>
</feature>
<dbReference type="Proteomes" id="UP000179807">
    <property type="component" value="Unassembled WGS sequence"/>
</dbReference>
<gene>
    <name evidence="2" type="ORF">TRFO_34505</name>
</gene>
<dbReference type="OrthoDB" id="2423701at2759"/>
<proteinExistence type="predicted"/>
<dbReference type="RefSeq" id="XP_068352282.1">
    <property type="nucleotide sequence ID" value="XM_068509697.1"/>
</dbReference>
<dbReference type="AlphaFoldDB" id="A0A1J4JKI7"/>
<dbReference type="SUPFAM" id="SSF48452">
    <property type="entry name" value="TPR-like"/>
    <property type="match status" value="1"/>
</dbReference>
<protein>
    <recommendedName>
        <fullName evidence="4">TPR Domain containing protein</fullName>
    </recommendedName>
</protein>
<feature type="region of interest" description="Disordered" evidence="1">
    <location>
        <begin position="401"/>
        <end position="452"/>
    </location>
</feature>
<dbReference type="VEuPathDB" id="TrichDB:TRFO_34505"/>
<evidence type="ECO:0008006" key="4">
    <source>
        <dbReference type="Google" id="ProtNLM"/>
    </source>
</evidence>
<dbReference type="InterPro" id="IPR011990">
    <property type="entry name" value="TPR-like_helical_dom_sf"/>
</dbReference>
<sequence>MKSEVEQFNKLQFPPPLKTFSPINFKLADERPTLSYSQASLISFESVSYFEVGNPISEQIRARFKVEDPITLRDYIPQPYLETEQDIANVSYPNNSDEQRKIIFTKQVGGHLRRREYEPVVSLMAKIQSHLQYSGILPLYAFISAIICDDDANEFNFFQYIEENFVQSIFDFPHYNHVLDEIFLLSKKGNYPTPLLDISVPDVFTLKNMLQKRVHIIPSFQFHTNFFHFQDRILGITQTFNSIRTKLPPLLPVGEGFHGITNDQKPLPINFSMKNRSKNSKARSRTPVKSRESSDVLSLISKSKWSEAVALATEALSKSPNDTEMYLHRAFALYHIEKMEDALNDCTLSISIKRTDKALRMRASFWLLLGEADLCMEDLLMMDDKSLYQSVVKQNIQKMQANNNNNNNNNNNSGNSGSGGLSSSGQGGSGNTGGAGQQGGNRGKKCSHNGRH</sequence>
<dbReference type="Gene3D" id="1.25.40.10">
    <property type="entry name" value="Tetratricopeptide repeat domain"/>
    <property type="match status" value="1"/>
</dbReference>
<name>A0A1J4JKI7_9EUKA</name>
<feature type="compositionally biased region" description="Low complexity" evidence="1">
    <location>
        <begin position="402"/>
        <end position="415"/>
    </location>
</feature>
<comment type="caution">
    <text evidence="2">The sequence shown here is derived from an EMBL/GenBank/DDBJ whole genome shotgun (WGS) entry which is preliminary data.</text>
</comment>
<feature type="compositionally biased region" description="Gly residues" evidence="1">
    <location>
        <begin position="416"/>
        <end position="441"/>
    </location>
</feature>